<organism evidence="4">
    <name type="scientific">gut metagenome</name>
    <dbReference type="NCBI Taxonomy" id="749906"/>
    <lineage>
        <taxon>unclassified sequences</taxon>
        <taxon>metagenomes</taxon>
        <taxon>organismal metagenomes</taxon>
    </lineage>
</organism>
<evidence type="ECO:0000313" key="4">
    <source>
        <dbReference type="EMBL" id="EJX02070.1"/>
    </source>
</evidence>
<protein>
    <recommendedName>
        <fullName evidence="3">HIRAN domain-containing protein</fullName>
    </recommendedName>
</protein>
<dbReference type="AlphaFoldDB" id="J9GQ07"/>
<reference evidence="4" key="1">
    <citation type="journal article" date="2012" name="PLoS ONE">
        <title>Gene sets for utilization of primary and secondary nutrition supplies in the distal gut of endangered iberian lynx.</title>
        <authorList>
            <person name="Alcaide M."/>
            <person name="Messina E."/>
            <person name="Richter M."/>
            <person name="Bargiela R."/>
            <person name="Peplies J."/>
            <person name="Huws S.A."/>
            <person name="Newbold C.J."/>
            <person name="Golyshin P.N."/>
            <person name="Simon M.A."/>
            <person name="Lopez G."/>
            <person name="Yakimov M.M."/>
            <person name="Ferrer M."/>
        </authorList>
    </citation>
    <scope>NUCLEOTIDE SEQUENCE</scope>
</reference>
<dbReference type="SMART" id="SM00910">
    <property type="entry name" value="HIRAN"/>
    <property type="match status" value="1"/>
</dbReference>
<dbReference type="GO" id="GO:0008270">
    <property type="term" value="F:zinc ion binding"/>
    <property type="evidence" value="ECO:0007669"/>
    <property type="project" value="InterPro"/>
</dbReference>
<evidence type="ECO:0000259" key="3">
    <source>
        <dbReference type="SMART" id="SM00910"/>
    </source>
</evidence>
<name>J9GQ07_9ZZZZ</name>
<keyword evidence="2" id="KW-0378">Hydrolase</keyword>
<feature type="domain" description="HIRAN" evidence="3">
    <location>
        <begin position="92"/>
        <end position="204"/>
    </location>
</feature>
<keyword evidence="1" id="KW-0479">Metal-binding</keyword>
<comment type="caution">
    <text evidence="4">The sequence shown here is derived from an EMBL/GenBank/DDBJ whole genome shotgun (WGS) entry which is preliminary data.</text>
</comment>
<gene>
    <name evidence="4" type="ORF">EVA_09824</name>
</gene>
<sequence length="310" mass="36527">MNRDDRHKLINNIRKEIAKQYGLIYPQVNCFLEDSDSEIIPQWDAPWNDLKGQLDEKGIDHIDWFEILRKQLNDPTERIPKEAYLSGSRKRYFFKECAIKEWKKHEPEEWWGDIGEGEDLILIRDYNNRRDPHAVAVAFFGDYCDDPEDFDFDYIIGYVPKTDNELIAQLLDCGLNNTFIAEVTTKQETGTLDERLRMTIYVQNEEEREIIDTTNTYALNVDEENFNIISNELETVGFVWFQWGSFPISIKDFPQELDEVIFLCRTGRKTKIYRMKVIARGEDDAAKYMEVSPEDLLTDDDTTIFLLTNI</sequence>
<feature type="non-terminal residue" evidence="4">
    <location>
        <position position="310"/>
    </location>
</feature>
<dbReference type="EMBL" id="AMCI01002697">
    <property type="protein sequence ID" value="EJX02070.1"/>
    <property type="molecule type" value="Genomic_DNA"/>
</dbReference>
<dbReference type="InterPro" id="IPR014905">
    <property type="entry name" value="HIRAN"/>
</dbReference>
<dbReference type="GO" id="GO:0016818">
    <property type="term" value="F:hydrolase activity, acting on acid anhydrides, in phosphorus-containing anhydrides"/>
    <property type="evidence" value="ECO:0007669"/>
    <property type="project" value="InterPro"/>
</dbReference>
<evidence type="ECO:0000256" key="1">
    <source>
        <dbReference type="ARBA" id="ARBA00022723"/>
    </source>
</evidence>
<proteinExistence type="predicted"/>
<dbReference type="GO" id="GO:0003676">
    <property type="term" value="F:nucleic acid binding"/>
    <property type="evidence" value="ECO:0007669"/>
    <property type="project" value="InterPro"/>
</dbReference>
<accession>J9GQ07</accession>
<dbReference type="Gene3D" id="3.30.70.2330">
    <property type="match status" value="1"/>
</dbReference>
<evidence type="ECO:0000256" key="2">
    <source>
        <dbReference type="ARBA" id="ARBA00022801"/>
    </source>
</evidence>
<dbReference type="Pfam" id="PF08797">
    <property type="entry name" value="HIRAN"/>
    <property type="match status" value="1"/>
</dbReference>